<reference evidence="2" key="1">
    <citation type="journal article" date="2019" name="Int. J. Syst. Evol. Microbiol.">
        <title>The Global Catalogue of Microorganisms (GCM) 10K type strain sequencing project: providing services to taxonomists for standard genome sequencing and annotation.</title>
        <authorList>
            <consortium name="The Broad Institute Genomics Platform"/>
            <consortium name="The Broad Institute Genome Sequencing Center for Infectious Disease"/>
            <person name="Wu L."/>
            <person name="Ma J."/>
        </authorList>
    </citation>
    <scope>NUCLEOTIDE SEQUENCE [LARGE SCALE GENOMIC DNA]</scope>
    <source>
        <strain evidence="2">CCUG 62114</strain>
    </source>
</reference>
<accession>A0ABW3I2S4</accession>
<organism evidence="1 2">
    <name type="scientific">Pseudofulvibacter geojedonensis</name>
    <dbReference type="NCBI Taxonomy" id="1123758"/>
    <lineage>
        <taxon>Bacteria</taxon>
        <taxon>Pseudomonadati</taxon>
        <taxon>Bacteroidota</taxon>
        <taxon>Flavobacteriia</taxon>
        <taxon>Flavobacteriales</taxon>
        <taxon>Flavobacteriaceae</taxon>
        <taxon>Pseudofulvibacter</taxon>
    </lineage>
</organism>
<proteinExistence type="predicted"/>
<comment type="caution">
    <text evidence="1">The sequence shown here is derived from an EMBL/GenBank/DDBJ whole genome shotgun (WGS) entry which is preliminary data.</text>
</comment>
<evidence type="ECO:0000313" key="2">
    <source>
        <dbReference type="Proteomes" id="UP001596997"/>
    </source>
</evidence>
<sequence>MLITSNPNQIEYKTEELHISVLGGINLTALDRLRVTLKVNKLENEVLAIRHNVDLYNDIQVEKLVRRIAERLEIGTIGIRTELQNLIALLEPYRLELIEKQSETPKPIIKVLSH</sequence>
<evidence type="ECO:0008006" key="3">
    <source>
        <dbReference type="Google" id="ProtNLM"/>
    </source>
</evidence>
<keyword evidence="2" id="KW-1185">Reference proteome</keyword>
<dbReference type="Proteomes" id="UP001596997">
    <property type="component" value="Unassembled WGS sequence"/>
</dbReference>
<name>A0ABW3I2S4_9FLAO</name>
<gene>
    <name evidence="1" type="ORF">ACFQ1O_07470</name>
</gene>
<dbReference type="EMBL" id="JBHTJM010000008">
    <property type="protein sequence ID" value="MFD0963842.1"/>
    <property type="molecule type" value="Genomic_DNA"/>
</dbReference>
<protein>
    <recommendedName>
        <fullName evidence="3">STAS domain-containing protein</fullName>
    </recommendedName>
</protein>
<evidence type="ECO:0000313" key="1">
    <source>
        <dbReference type="EMBL" id="MFD0963842.1"/>
    </source>
</evidence>
<dbReference type="RefSeq" id="WP_377714971.1">
    <property type="nucleotide sequence ID" value="NZ_JBHTJM010000008.1"/>
</dbReference>